<evidence type="ECO:0000313" key="14">
    <source>
        <dbReference type="WBParaSite" id="Minc3s03463g33915"/>
    </source>
</evidence>
<evidence type="ECO:0000256" key="8">
    <source>
        <dbReference type="ARBA" id="ARBA00023228"/>
    </source>
</evidence>
<feature type="active site" description="Charge relay system" evidence="10">
    <location>
        <position position="392"/>
    </location>
</feature>
<keyword evidence="3 11" id="KW-0732">Signal</keyword>
<dbReference type="InterPro" id="IPR006693">
    <property type="entry name" value="AB_hydrolase_lipase"/>
</dbReference>
<evidence type="ECO:0000256" key="5">
    <source>
        <dbReference type="ARBA" id="ARBA00022963"/>
    </source>
</evidence>
<keyword evidence="7" id="KW-0325">Glycoprotein</keyword>
<dbReference type="PANTHER" id="PTHR11005">
    <property type="entry name" value="LYSOSOMAL ACID LIPASE-RELATED"/>
    <property type="match status" value="1"/>
</dbReference>
<feature type="domain" description="Partial AB-hydrolase lipase" evidence="12">
    <location>
        <begin position="45"/>
        <end position="110"/>
    </location>
</feature>
<evidence type="ECO:0000256" key="6">
    <source>
        <dbReference type="ARBA" id="ARBA00023098"/>
    </source>
</evidence>
<keyword evidence="13" id="KW-1185">Reference proteome</keyword>
<feature type="chain" id="PRO_5037204231" description="Lipase" evidence="11">
    <location>
        <begin position="23"/>
        <end position="416"/>
    </location>
</feature>
<evidence type="ECO:0000256" key="3">
    <source>
        <dbReference type="ARBA" id="ARBA00022729"/>
    </source>
</evidence>
<evidence type="ECO:0000256" key="10">
    <source>
        <dbReference type="PIRSR" id="PIRSR000862-1"/>
    </source>
</evidence>
<dbReference type="Gene3D" id="3.40.50.1820">
    <property type="entry name" value="alpha/beta hydrolase"/>
    <property type="match status" value="1"/>
</dbReference>
<evidence type="ECO:0000256" key="2">
    <source>
        <dbReference type="ARBA" id="ARBA00010701"/>
    </source>
</evidence>
<evidence type="ECO:0000256" key="9">
    <source>
        <dbReference type="PIRNR" id="PIRNR000862"/>
    </source>
</evidence>
<comment type="similarity">
    <text evidence="2 9">Belongs to the AB hydrolase superfamily. Lipase family.</text>
</comment>
<keyword evidence="6" id="KW-0443">Lipid metabolism</keyword>
<keyword evidence="4 9" id="KW-0378">Hydrolase</keyword>
<dbReference type="WBParaSite" id="Minc3s03463g33915">
    <property type="protein sequence ID" value="Minc3s03463g33915"/>
    <property type="gene ID" value="Minc3s03463g33915"/>
</dbReference>
<reference evidence="14" key="1">
    <citation type="submission" date="2022-11" db="UniProtKB">
        <authorList>
            <consortium name="WormBaseParasite"/>
        </authorList>
    </citation>
    <scope>IDENTIFICATION</scope>
</reference>
<dbReference type="AlphaFoldDB" id="A0A914N873"/>
<dbReference type="GO" id="GO:0016042">
    <property type="term" value="P:lipid catabolic process"/>
    <property type="evidence" value="ECO:0007669"/>
    <property type="project" value="UniProtKB-KW"/>
</dbReference>
<dbReference type="InterPro" id="IPR025483">
    <property type="entry name" value="Lipase_euk"/>
</dbReference>
<name>A0A914N873_MELIC</name>
<protein>
    <recommendedName>
        <fullName evidence="9">Lipase</fullName>
    </recommendedName>
</protein>
<evidence type="ECO:0000313" key="13">
    <source>
        <dbReference type="Proteomes" id="UP000887563"/>
    </source>
</evidence>
<organism evidence="13 14">
    <name type="scientific">Meloidogyne incognita</name>
    <name type="common">Southern root-knot nematode worm</name>
    <name type="synonym">Oxyuris incognita</name>
    <dbReference type="NCBI Taxonomy" id="6306"/>
    <lineage>
        <taxon>Eukaryota</taxon>
        <taxon>Metazoa</taxon>
        <taxon>Ecdysozoa</taxon>
        <taxon>Nematoda</taxon>
        <taxon>Chromadorea</taxon>
        <taxon>Rhabditida</taxon>
        <taxon>Tylenchina</taxon>
        <taxon>Tylenchomorpha</taxon>
        <taxon>Tylenchoidea</taxon>
        <taxon>Meloidogynidae</taxon>
        <taxon>Meloidogyninae</taxon>
        <taxon>Meloidogyne</taxon>
        <taxon>Meloidogyne incognita group</taxon>
    </lineage>
</organism>
<comment type="subcellular location">
    <subcellularLocation>
        <location evidence="1">Lysosome lumen</location>
    </subcellularLocation>
</comment>
<evidence type="ECO:0000256" key="11">
    <source>
        <dbReference type="SAM" id="SignalP"/>
    </source>
</evidence>
<evidence type="ECO:0000256" key="7">
    <source>
        <dbReference type="ARBA" id="ARBA00023180"/>
    </source>
</evidence>
<proteinExistence type="inferred from homology"/>
<dbReference type="FunFam" id="3.40.50.1820:FF:000021">
    <property type="entry name" value="Lipase"/>
    <property type="match status" value="1"/>
</dbReference>
<dbReference type="PIRSF" id="PIRSF000862">
    <property type="entry name" value="Steryl_ester_lip"/>
    <property type="match status" value="1"/>
</dbReference>
<feature type="active site" description="Nucleophile" evidence="10">
    <location>
        <position position="185"/>
    </location>
</feature>
<evidence type="ECO:0000259" key="12">
    <source>
        <dbReference type="Pfam" id="PF04083"/>
    </source>
</evidence>
<dbReference type="Proteomes" id="UP000887563">
    <property type="component" value="Unplaced"/>
</dbReference>
<evidence type="ECO:0000256" key="1">
    <source>
        <dbReference type="ARBA" id="ARBA00004227"/>
    </source>
</evidence>
<dbReference type="Pfam" id="PF04083">
    <property type="entry name" value="Abhydro_lipase"/>
    <property type="match status" value="1"/>
</dbReference>
<dbReference type="GO" id="GO:0016788">
    <property type="term" value="F:hydrolase activity, acting on ester bonds"/>
    <property type="evidence" value="ECO:0007669"/>
    <property type="project" value="InterPro"/>
</dbReference>
<evidence type="ECO:0000256" key="4">
    <source>
        <dbReference type="ARBA" id="ARBA00022801"/>
    </source>
</evidence>
<dbReference type="SUPFAM" id="SSF53474">
    <property type="entry name" value="alpha/beta-Hydrolases"/>
    <property type="match status" value="1"/>
</dbReference>
<feature type="active site" description="Charge relay system" evidence="10">
    <location>
        <position position="361"/>
    </location>
</feature>
<sequence>MFNNLFLISFTIFLLNNNFVLSVDEKIEKIELKRLELPEEKLTAPEIIKYYGYKCEIHKVTTKDGYILEMHRIPFGRNFNEAEENLKPTKPVVYLQHGLLASSFDWVANLPNQSLGFILADAGYDVWMGNVRGNVYSSKHEKSFLGKDEYWKFTWDEMASVDLPAMVDKALEISGQSKLFYVGHSQGTLIMFAQLASDNKEFKNKIIKYFALAPVATIKHMKGLISVSGNLFGKSFNHLNKHFGSHEFLPSNWASQLFAQILCSPIMSKSICDNIMFLIGGTDNSQLNETRIVVYTKHEPAGTSTRNIAHWTQMQQTGLVQKFDYGTEKENKLIYGQNKPPIYNLTNINSVPIYLYYSDSDWLATNKDVEETIIKQIPKENIKAKKLPNFNHFDFIWGMNAPEKIYKEMIKEIKGN</sequence>
<accession>A0A914N873</accession>
<keyword evidence="8" id="KW-0458">Lysosome</keyword>
<keyword evidence="5 9" id="KW-0442">Lipid degradation</keyword>
<feature type="signal peptide" evidence="11">
    <location>
        <begin position="1"/>
        <end position="22"/>
    </location>
</feature>
<dbReference type="GO" id="GO:0043202">
    <property type="term" value="C:lysosomal lumen"/>
    <property type="evidence" value="ECO:0007669"/>
    <property type="project" value="UniProtKB-SubCell"/>
</dbReference>
<dbReference type="InterPro" id="IPR029058">
    <property type="entry name" value="AB_hydrolase_fold"/>
</dbReference>